<protein>
    <submittedName>
        <fullName evidence="1">Uncharacterized protein</fullName>
    </submittedName>
</protein>
<name>A0A4Y2VXF3_ARAVE</name>
<organism evidence="1 2">
    <name type="scientific">Araneus ventricosus</name>
    <name type="common">Orbweaver spider</name>
    <name type="synonym">Epeira ventricosa</name>
    <dbReference type="NCBI Taxonomy" id="182803"/>
    <lineage>
        <taxon>Eukaryota</taxon>
        <taxon>Metazoa</taxon>
        <taxon>Ecdysozoa</taxon>
        <taxon>Arthropoda</taxon>
        <taxon>Chelicerata</taxon>
        <taxon>Arachnida</taxon>
        <taxon>Araneae</taxon>
        <taxon>Araneomorphae</taxon>
        <taxon>Entelegynae</taxon>
        <taxon>Araneoidea</taxon>
        <taxon>Araneidae</taxon>
        <taxon>Araneus</taxon>
    </lineage>
</organism>
<gene>
    <name evidence="1" type="ORF">AVEN_64207_1</name>
</gene>
<proteinExistence type="predicted"/>
<comment type="caution">
    <text evidence="1">The sequence shown here is derived from an EMBL/GenBank/DDBJ whole genome shotgun (WGS) entry which is preliminary data.</text>
</comment>
<evidence type="ECO:0000313" key="2">
    <source>
        <dbReference type="Proteomes" id="UP000499080"/>
    </source>
</evidence>
<reference evidence="1 2" key="1">
    <citation type="journal article" date="2019" name="Sci. Rep.">
        <title>Orb-weaving spider Araneus ventricosus genome elucidates the spidroin gene catalogue.</title>
        <authorList>
            <person name="Kono N."/>
            <person name="Nakamura H."/>
            <person name="Ohtoshi R."/>
            <person name="Moran D.A.P."/>
            <person name="Shinohara A."/>
            <person name="Yoshida Y."/>
            <person name="Fujiwara M."/>
            <person name="Mori M."/>
            <person name="Tomita M."/>
            <person name="Arakawa K."/>
        </authorList>
    </citation>
    <scope>NUCLEOTIDE SEQUENCE [LARGE SCALE GENOMIC DNA]</scope>
</reference>
<accession>A0A4Y2VXF3</accession>
<dbReference type="Proteomes" id="UP000499080">
    <property type="component" value="Unassembled WGS sequence"/>
</dbReference>
<sequence>MPAVTSVGRIEVDIEVHNIKGEGISIHVVPDDVQPVDLIIGRTWLDLPHIAYRKIGKRFHIGYREDELFRNLPINEKVNQVYTKPFETAQLEKENCRLKTLFSKRDRQFGERS</sequence>
<evidence type="ECO:0000313" key="1">
    <source>
        <dbReference type="EMBL" id="GBO28986.1"/>
    </source>
</evidence>
<dbReference type="EMBL" id="BGPR01052116">
    <property type="protein sequence ID" value="GBO28986.1"/>
    <property type="molecule type" value="Genomic_DNA"/>
</dbReference>
<keyword evidence="2" id="KW-1185">Reference proteome</keyword>
<dbReference type="AlphaFoldDB" id="A0A4Y2VXF3"/>
<dbReference type="OrthoDB" id="2017676at2759"/>